<accession>A0AAN9TFT1</accession>
<protein>
    <submittedName>
        <fullName evidence="2">Uncharacterized protein</fullName>
    </submittedName>
</protein>
<reference evidence="2 3" key="1">
    <citation type="submission" date="2024-03" db="EMBL/GenBank/DDBJ databases">
        <title>Adaptation during the transition from Ophiocordyceps entomopathogen to insect associate is accompanied by gene loss and intensified selection.</title>
        <authorList>
            <person name="Ward C.M."/>
            <person name="Onetto C.A."/>
            <person name="Borneman A.R."/>
        </authorList>
    </citation>
    <scope>NUCLEOTIDE SEQUENCE [LARGE SCALE GENOMIC DNA]</scope>
    <source>
        <strain evidence="2">AWRI1</strain>
        <tissue evidence="2">Single Adult Female</tissue>
    </source>
</reference>
<feature type="region of interest" description="Disordered" evidence="1">
    <location>
        <begin position="1"/>
        <end position="32"/>
    </location>
</feature>
<organism evidence="2 3">
    <name type="scientific">Parthenolecanium corni</name>
    <dbReference type="NCBI Taxonomy" id="536013"/>
    <lineage>
        <taxon>Eukaryota</taxon>
        <taxon>Metazoa</taxon>
        <taxon>Ecdysozoa</taxon>
        <taxon>Arthropoda</taxon>
        <taxon>Hexapoda</taxon>
        <taxon>Insecta</taxon>
        <taxon>Pterygota</taxon>
        <taxon>Neoptera</taxon>
        <taxon>Paraneoptera</taxon>
        <taxon>Hemiptera</taxon>
        <taxon>Sternorrhyncha</taxon>
        <taxon>Coccoidea</taxon>
        <taxon>Coccidae</taxon>
        <taxon>Parthenolecanium</taxon>
    </lineage>
</organism>
<dbReference type="Proteomes" id="UP001367676">
    <property type="component" value="Unassembled WGS sequence"/>
</dbReference>
<keyword evidence="3" id="KW-1185">Reference proteome</keyword>
<name>A0AAN9TFT1_9HEMI</name>
<evidence type="ECO:0000256" key="1">
    <source>
        <dbReference type="SAM" id="MobiDB-lite"/>
    </source>
</evidence>
<proteinExistence type="predicted"/>
<gene>
    <name evidence="2" type="ORF">V9T40_014774</name>
</gene>
<dbReference type="EMBL" id="JBBCAQ010000041">
    <property type="protein sequence ID" value="KAK7571170.1"/>
    <property type="molecule type" value="Genomic_DNA"/>
</dbReference>
<feature type="compositionally biased region" description="Basic and acidic residues" evidence="1">
    <location>
        <begin position="9"/>
        <end position="20"/>
    </location>
</feature>
<evidence type="ECO:0000313" key="3">
    <source>
        <dbReference type="Proteomes" id="UP001367676"/>
    </source>
</evidence>
<comment type="caution">
    <text evidence="2">The sequence shown here is derived from an EMBL/GenBank/DDBJ whole genome shotgun (WGS) entry which is preliminary data.</text>
</comment>
<dbReference type="AlphaFoldDB" id="A0AAN9TFT1"/>
<feature type="region of interest" description="Disordered" evidence="1">
    <location>
        <begin position="119"/>
        <end position="138"/>
    </location>
</feature>
<evidence type="ECO:0000313" key="2">
    <source>
        <dbReference type="EMBL" id="KAK7571170.1"/>
    </source>
</evidence>
<sequence>MTSRAWTTRGERADLKEKKNNNNNNNNVHTPTINIENERQRAHTMSTRNNIGVGSRHSIRYRRASGAFFINVPLRGTPSPPHEYTVVISVCSCVFQHREECVHKFGPETEIKNGLMAPTETRTGSFMPLGATLPSSPT</sequence>